<evidence type="ECO:0000256" key="4">
    <source>
        <dbReference type="ARBA" id="ARBA00022692"/>
    </source>
</evidence>
<dbReference type="SUPFAM" id="SSF161098">
    <property type="entry name" value="MetI-like"/>
    <property type="match status" value="1"/>
</dbReference>
<gene>
    <name evidence="9" type="ORF">FN960_17705</name>
</gene>
<reference evidence="9 10" key="1">
    <citation type="submission" date="2019-07" db="EMBL/GenBank/DDBJ databases">
        <authorList>
            <person name="Park Y.J."/>
            <person name="Jeong S.E."/>
            <person name="Jung H.S."/>
        </authorList>
    </citation>
    <scope>NUCLEOTIDE SEQUENCE [LARGE SCALE GENOMIC DNA]</scope>
    <source>
        <strain evidence="10">P16(2019)</strain>
    </source>
</reference>
<sequence length="310" mass="35375">MSRTETKEAHTQTEWSEKPSLWNEIWKNRVLYLFISPFFILFMIFGLFPILFSLYLSFHSWSGLGEMTFIGLAQFQYLITEPTFWRSVGNTFAIWFLSSVPMLFLALIIAFLLNLPTLSMRGTYRTMFFITNVTSIVAVAIIFETIFSNQYGLLNYLFSLVGIPQLEWMNSSFLIKVVIASMVVWRYVGYNAIIYLAGLQSIPKSLYEAAIIDGANKIQIFFRITIPLLRPIILFTVIMTTIGSMQIFTEPQVLLGNSGGVGGAGMTMTLYMYNEGFLNSQFGYASAVSWVMFIIIGLFSLINWKLVQRA</sequence>
<feature type="transmembrane region" description="Helical" evidence="7">
    <location>
        <begin position="228"/>
        <end position="248"/>
    </location>
</feature>
<keyword evidence="6 7" id="KW-0472">Membrane</keyword>
<evidence type="ECO:0000259" key="8">
    <source>
        <dbReference type="PROSITE" id="PS50928"/>
    </source>
</evidence>
<keyword evidence="10" id="KW-1185">Reference proteome</keyword>
<dbReference type="InterPro" id="IPR051393">
    <property type="entry name" value="ABC_transporter_permease"/>
</dbReference>
<dbReference type="OrthoDB" id="9785347at2"/>
<evidence type="ECO:0000256" key="3">
    <source>
        <dbReference type="ARBA" id="ARBA00022475"/>
    </source>
</evidence>
<evidence type="ECO:0000256" key="5">
    <source>
        <dbReference type="ARBA" id="ARBA00022989"/>
    </source>
</evidence>
<organism evidence="9 10">
    <name type="scientific">Alkalicoccobacillus porphyridii</name>
    <dbReference type="NCBI Taxonomy" id="2597270"/>
    <lineage>
        <taxon>Bacteria</taxon>
        <taxon>Bacillati</taxon>
        <taxon>Bacillota</taxon>
        <taxon>Bacilli</taxon>
        <taxon>Bacillales</taxon>
        <taxon>Bacillaceae</taxon>
        <taxon>Alkalicoccobacillus</taxon>
    </lineage>
</organism>
<dbReference type="GO" id="GO:0005886">
    <property type="term" value="C:plasma membrane"/>
    <property type="evidence" value="ECO:0007669"/>
    <property type="project" value="UniProtKB-SubCell"/>
</dbReference>
<dbReference type="Gene3D" id="1.10.3720.10">
    <property type="entry name" value="MetI-like"/>
    <property type="match status" value="1"/>
</dbReference>
<dbReference type="Proteomes" id="UP000318521">
    <property type="component" value="Unassembled WGS sequence"/>
</dbReference>
<dbReference type="PANTHER" id="PTHR30193:SF37">
    <property type="entry name" value="INNER MEMBRANE ABC TRANSPORTER PERMEASE PROTEIN YCJO"/>
    <property type="match status" value="1"/>
</dbReference>
<evidence type="ECO:0000313" key="9">
    <source>
        <dbReference type="EMBL" id="TSB45116.1"/>
    </source>
</evidence>
<dbReference type="PANTHER" id="PTHR30193">
    <property type="entry name" value="ABC TRANSPORTER PERMEASE PROTEIN"/>
    <property type="match status" value="1"/>
</dbReference>
<evidence type="ECO:0000256" key="7">
    <source>
        <dbReference type="RuleBase" id="RU363032"/>
    </source>
</evidence>
<accession>A0A553ZUX8</accession>
<dbReference type="CDD" id="cd06261">
    <property type="entry name" value="TM_PBP2"/>
    <property type="match status" value="1"/>
</dbReference>
<name>A0A553ZUX8_9BACI</name>
<evidence type="ECO:0000256" key="2">
    <source>
        <dbReference type="ARBA" id="ARBA00022448"/>
    </source>
</evidence>
<evidence type="ECO:0000256" key="6">
    <source>
        <dbReference type="ARBA" id="ARBA00023136"/>
    </source>
</evidence>
<feature type="domain" description="ABC transmembrane type-1" evidence="8">
    <location>
        <begin position="88"/>
        <end position="303"/>
    </location>
</feature>
<keyword evidence="5 7" id="KW-1133">Transmembrane helix</keyword>
<feature type="transmembrane region" description="Helical" evidence="7">
    <location>
        <begin position="92"/>
        <end position="115"/>
    </location>
</feature>
<evidence type="ECO:0000256" key="1">
    <source>
        <dbReference type="ARBA" id="ARBA00004651"/>
    </source>
</evidence>
<feature type="transmembrane region" description="Helical" evidence="7">
    <location>
        <begin position="282"/>
        <end position="304"/>
    </location>
</feature>
<proteinExistence type="inferred from homology"/>
<comment type="similarity">
    <text evidence="7">Belongs to the binding-protein-dependent transport system permease family.</text>
</comment>
<dbReference type="InterPro" id="IPR000515">
    <property type="entry name" value="MetI-like"/>
</dbReference>
<dbReference type="PROSITE" id="PS50928">
    <property type="entry name" value="ABC_TM1"/>
    <property type="match status" value="1"/>
</dbReference>
<comment type="subcellular location">
    <subcellularLocation>
        <location evidence="1 7">Cell membrane</location>
        <topology evidence="1 7">Multi-pass membrane protein</topology>
    </subcellularLocation>
</comment>
<keyword evidence="4 7" id="KW-0812">Transmembrane</keyword>
<dbReference type="AlphaFoldDB" id="A0A553ZUX8"/>
<dbReference type="GO" id="GO:0055085">
    <property type="term" value="P:transmembrane transport"/>
    <property type="evidence" value="ECO:0007669"/>
    <property type="project" value="InterPro"/>
</dbReference>
<evidence type="ECO:0000313" key="10">
    <source>
        <dbReference type="Proteomes" id="UP000318521"/>
    </source>
</evidence>
<dbReference type="InterPro" id="IPR035906">
    <property type="entry name" value="MetI-like_sf"/>
</dbReference>
<feature type="transmembrane region" description="Helical" evidence="7">
    <location>
        <begin position="30"/>
        <end position="58"/>
    </location>
</feature>
<dbReference type="EMBL" id="VLXZ01000014">
    <property type="protein sequence ID" value="TSB45116.1"/>
    <property type="molecule type" value="Genomic_DNA"/>
</dbReference>
<feature type="transmembrane region" description="Helical" evidence="7">
    <location>
        <begin position="127"/>
        <end position="148"/>
    </location>
</feature>
<comment type="caution">
    <text evidence="9">The sequence shown here is derived from an EMBL/GenBank/DDBJ whole genome shotgun (WGS) entry which is preliminary data.</text>
</comment>
<keyword evidence="3" id="KW-1003">Cell membrane</keyword>
<dbReference type="Pfam" id="PF00528">
    <property type="entry name" value="BPD_transp_1"/>
    <property type="match status" value="1"/>
</dbReference>
<keyword evidence="2 7" id="KW-0813">Transport</keyword>
<protein>
    <submittedName>
        <fullName evidence="9">Sugar ABC transporter permease</fullName>
    </submittedName>
</protein>
<feature type="transmembrane region" description="Helical" evidence="7">
    <location>
        <begin position="168"/>
        <end position="188"/>
    </location>
</feature>